<proteinExistence type="predicted"/>
<dbReference type="Proteomes" id="UP000799440">
    <property type="component" value="Unassembled WGS sequence"/>
</dbReference>
<evidence type="ECO:0000313" key="2">
    <source>
        <dbReference type="EMBL" id="KAF2744051.1"/>
    </source>
</evidence>
<accession>A0A6A6V410</accession>
<sequence length="86" mass="9981">MAPSEALSNLLDNEDCPQWPDELFRRMNFDTRSAAHMLQQRMIPGSYTSGSDVRTTNRASRNQTHAPERNQEFSRQEEQERPSVDL</sequence>
<dbReference type="AlphaFoldDB" id="A0A6A6V410"/>
<gene>
    <name evidence="2" type="ORF">M011DRAFT_195931</name>
</gene>
<organism evidence="2 3">
    <name type="scientific">Sporormia fimetaria CBS 119925</name>
    <dbReference type="NCBI Taxonomy" id="1340428"/>
    <lineage>
        <taxon>Eukaryota</taxon>
        <taxon>Fungi</taxon>
        <taxon>Dikarya</taxon>
        <taxon>Ascomycota</taxon>
        <taxon>Pezizomycotina</taxon>
        <taxon>Dothideomycetes</taxon>
        <taxon>Pleosporomycetidae</taxon>
        <taxon>Pleosporales</taxon>
        <taxon>Sporormiaceae</taxon>
        <taxon>Sporormia</taxon>
    </lineage>
</organism>
<reference evidence="2" key="1">
    <citation type="journal article" date="2020" name="Stud. Mycol.">
        <title>101 Dothideomycetes genomes: a test case for predicting lifestyles and emergence of pathogens.</title>
        <authorList>
            <person name="Haridas S."/>
            <person name="Albert R."/>
            <person name="Binder M."/>
            <person name="Bloem J."/>
            <person name="Labutti K."/>
            <person name="Salamov A."/>
            <person name="Andreopoulos B."/>
            <person name="Baker S."/>
            <person name="Barry K."/>
            <person name="Bills G."/>
            <person name="Bluhm B."/>
            <person name="Cannon C."/>
            <person name="Castanera R."/>
            <person name="Culley D."/>
            <person name="Daum C."/>
            <person name="Ezra D."/>
            <person name="Gonzalez J."/>
            <person name="Henrissat B."/>
            <person name="Kuo A."/>
            <person name="Liang C."/>
            <person name="Lipzen A."/>
            <person name="Lutzoni F."/>
            <person name="Magnuson J."/>
            <person name="Mondo S."/>
            <person name="Nolan M."/>
            <person name="Ohm R."/>
            <person name="Pangilinan J."/>
            <person name="Park H.-J."/>
            <person name="Ramirez L."/>
            <person name="Alfaro M."/>
            <person name="Sun H."/>
            <person name="Tritt A."/>
            <person name="Yoshinaga Y."/>
            <person name="Zwiers L.-H."/>
            <person name="Turgeon B."/>
            <person name="Goodwin S."/>
            <person name="Spatafora J."/>
            <person name="Crous P."/>
            <person name="Grigoriev I."/>
        </authorList>
    </citation>
    <scope>NUCLEOTIDE SEQUENCE</scope>
    <source>
        <strain evidence="2">CBS 119925</strain>
    </source>
</reference>
<feature type="compositionally biased region" description="Polar residues" evidence="1">
    <location>
        <begin position="46"/>
        <end position="65"/>
    </location>
</feature>
<dbReference type="EMBL" id="MU006591">
    <property type="protein sequence ID" value="KAF2744051.1"/>
    <property type="molecule type" value="Genomic_DNA"/>
</dbReference>
<feature type="non-terminal residue" evidence="2">
    <location>
        <position position="86"/>
    </location>
</feature>
<name>A0A6A6V410_9PLEO</name>
<evidence type="ECO:0000313" key="3">
    <source>
        <dbReference type="Proteomes" id="UP000799440"/>
    </source>
</evidence>
<protein>
    <submittedName>
        <fullName evidence="2">Uncharacterized protein</fullName>
    </submittedName>
</protein>
<feature type="compositionally biased region" description="Basic and acidic residues" evidence="1">
    <location>
        <begin position="66"/>
        <end position="86"/>
    </location>
</feature>
<feature type="region of interest" description="Disordered" evidence="1">
    <location>
        <begin position="40"/>
        <end position="86"/>
    </location>
</feature>
<evidence type="ECO:0000256" key="1">
    <source>
        <dbReference type="SAM" id="MobiDB-lite"/>
    </source>
</evidence>
<keyword evidence="3" id="KW-1185">Reference proteome</keyword>